<accession>A0A4V1RXB9</accession>
<dbReference type="EMBL" id="MQTW01002082">
    <property type="protein sequence ID" value="RYC77566.1"/>
    <property type="molecule type" value="Genomic_DNA"/>
</dbReference>
<organism evidence="1 2">
    <name type="scientific">Fusarium oxysporum f. sp. narcissi</name>
    <dbReference type="NCBI Taxonomy" id="451672"/>
    <lineage>
        <taxon>Eukaryota</taxon>
        <taxon>Fungi</taxon>
        <taxon>Dikarya</taxon>
        <taxon>Ascomycota</taxon>
        <taxon>Pezizomycotina</taxon>
        <taxon>Sordariomycetes</taxon>
        <taxon>Hypocreomycetidae</taxon>
        <taxon>Hypocreales</taxon>
        <taxon>Nectriaceae</taxon>
        <taxon>Fusarium</taxon>
        <taxon>Fusarium oxysporum species complex</taxon>
    </lineage>
</organism>
<name>A0A4V1RXB9_FUSOX</name>
<protein>
    <submittedName>
        <fullName evidence="1">Uncharacterized protein</fullName>
    </submittedName>
</protein>
<evidence type="ECO:0000313" key="2">
    <source>
        <dbReference type="Proteomes" id="UP000290540"/>
    </source>
</evidence>
<evidence type="ECO:0000313" key="1">
    <source>
        <dbReference type="EMBL" id="RYC77566.1"/>
    </source>
</evidence>
<dbReference type="Proteomes" id="UP000290540">
    <property type="component" value="Unassembled WGS sequence"/>
</dbReference>
<sequence>MLSFTTSFLCTLSWKIR</sequence>
<feature type="non-terminal residue" evidence="1">
    <location>
        <position position="17"/>
    </location>
</feature>
<proteinExistence type="predicted"/>
<comment type="caution">
    <text evidence="1">The sequence shown here is derived from an EMBL/GenBank/DDBJ whole genome shotgun (WGS) entry which is preliminary data.</text>
</comment>
<dbReference type="AlphaFoldDB" id="A0A4V1RXB9"/>
<reference evidence="1 2" key="1">
    <citation type="submission" date="2016-12" db="EMBL/GenBank/DDBJ databases">
        <title>Draft genome sequence of Fusarium oxysporum causing rot on Narcissus.</title>
        <authorList>
            <person name="Armitage A.D."/>
            <person name="Taylor A."/>
            <person name="Clarkson J.P."/>
            <person name="Harrison R.J."/>
            <person name="Jackson A.C."/>
        </authorList>
    </citation>
    <scope>NUCLEOTIDE SEQUENCE [LARGE SCALE GENOMIC DNA]</scope>
    <source>
        <strain evidence="1 2">N139</strain>
    </source>
</reference>
<gene>
    <name evidence="1" type="ORF">BFJ63_vAg19559</name>
</gene>